<dbReference type="GO" id="GO:0046982">
    <property type="term" value="F:protein heterodimerization activity"/>
    <property type="evidence" value="ECO:0007669"/>
    <property type="project" value="InterPro"/>
</dbReference>
<organism evidence="7 8">
    <name type="scientific">Penicillium alfredii</name>
    <dbReference type="NCBI Taxonomy" id="1506179"/>
    <lineage>
        <taxon>Eukaryota</taxon>
        <taxon>Fungi</taxon>
        <taxon>Dikarya</taxon>
        <taxon>Ascomycota</taxon>
        <taxon>Pezizomycotina</taxon>
        <taxon>Eurotiomycetes</taxon>
        <taxon>Eurotiomycetidae</taxon>
        <taxon>Eurotiales</taxon>
        <taxon>Aspergillaceae</taxon>
        <taxon>Penicillium</taxon>
    </lineage>
</organism>
<dbReference type="Pfam" id="PF02269">
    <property type="entry name" value="TFIID-18kDa"/>
    <property type="match status" value="1"/>
</dbReference>
<keyword evidence="2" id="KW-0805">Transcription regulation</keyword>
<dbReference type="GO" id="GO:0000124">
    <property type="term" value="C:SAGA complex"/>
    <property type="evidence" value="ECO:0007669"/>
    <property type="project" value="TreeGrafter"/>
</dbReference>
<keyword evidence="8" id="KW-1185">Reference proteome</keyword>
<comment type="caution">
    <text evidence="7">The sequence shown here is derived from an EMBL/GenBank/DDBJ whole genome shotgun (WGS) entry which is preliminary data.</text>
</comment>
<dbReference type="PANTHER" id="PTHR11380:SF16">
    <property type="entry name" value="TRANSCRIPTION INITIATION PROTEIN SPT3 HOMOLOG"/>
    <property type="match status" value="1"/>
</dbReference>
<dbReference type="RefSeq" id="XP_056509631.1">
    <property type="nucleotide sequence ID" value="XM_056656831.1"/>
</dbReference>
<comment type="subcellular location">
    <subcellularLocation>
        <location evidence="1">Nucleus</location>
    </subcellularLocation>
</comment>
<dbReference type="GO" id="GO:0003712">
    <property type="term" value="F:transcription coregulator activity"/>
    <property type="evidence" value="ECO:0007669"/>
    <property type="project" value="TreeGrafter"/>
</dbReference>
<dbReference type="GO" id="GO:0006366">
    <property type="term" value="P:transcription by RNA polymerase II"/>
    <property type="evidence" value="ECO:0007669"/>
    <property type="project" value="InterPro"/>
</dbReference>
<dbReference type="CDD" id="cd22926">
    <property type="entry name" value="HFD_SPT3"/>
    <property type="match status" value="1"/>
</dbReference>
<keyword evidence="4" id="KW-0539">Nucleus</keyword>
<dbReference type="GO" id="GO:0005634">
    <property type="term" value="C:nucleus"/>
    <property type="evidence" value="ECO:0007669"/>
    <property type="project" value="UniProtKB-SubCell"/>
</dbReference>
<protein>
    <submittedName>
        <fullName evidence="7">TFIID-18kDa-domain-containing protein</fullName>
    </submittedName>
</protein>
<comment type="similarity">
    <text evidence="5">Belongs to the SPT3 family.</text>
</comment>
<reference evidence="7" key="1">
    <citation type="submission" date="2022-11" db="EMBL/GenBank/DDBJ databases">
        <authorList>
            <person name="Petersen C."/>
        </authorList>
    </citation>
    <scope>NUCLEOTIDE SEQUENCE</scope>
    <source>
        <strain evidence="7">IBT 34128</strain>
    </source>
</reference>
<evidence type="ECO:0000256" key="6">
    <source>
        <dbReference type="SAM" id="MobiDB-lite"/>
    </source>
</evidence>
<evidence type="ECO:0000256" key="3">
    <source>
        <dbReference type="ARBA" id="ARBA00023163"/>
    </source>
</evidence>
<evidence type="ECO:0000256" key="1">
    <source>
        <dbReference type="ARBA" id="ARBA00004123"/>
    </source>
</evidence>
<evidence type="ECO:0000313" key="8">
    <source>
        <dbReference type="Proteomes" id="UP001141434"/>
    </source>
</evidence>
<gene>
    <name evidence="7" type="ORF">NUU61_006303</name>
</gene>
<accession>A0A9W9F0L3</accession>
<feature type="compositionally biased region" description="Low complexity" evidence="6">
    <location>
        <begin position="28"/>
        <end position="39"/>
    </location>
</feature>
<evidence type="ECO:0000256" key="2">
    <source>
        <dbReference type="ARBA" id="ARBA00023015"/>
    </source>
</evidence>
<evidence type="ECO:0000313" key="7">
    <source>
        <dbReference type="EMBL" id="KAJ5091433.1"/>
    </source>
</evidence>
<sequence>MSSTKPNPEVACISSSDVYESVKSAISEDSLSLRSSPSSVNDCMDVGDPLSGGEDSDVVLFANRIPIPRNFEYKTDEYEADQESNVNFDDSATDTSHDEPNVSGNSQSNLRRAPIWVPSRLRDMQLETDEENEAGSEDCGMTSSESFGFTFSPEEEDQEDAETEAMFEANRTDLFVKMMFVSGETAEPSVETTTLIEEITRQQVIEILTRSTSLATRRGVRSISTDDLIFLIRHDKAKVSRLRTFLSWKDVRKNVKDSDDKGGGDAADFAAADDAAGVVAGPQDVASKPKNKRAKVGLAWDVNSFYSIQVPEREDEEDEEEEEQNYATLQRLAAADERTRHMTKEEYVFWSECRQASFTYRKSKRFREWAGFGVVTESKPNDDIVDILGFLTFEIVQTLTEEALKVKDREDHEKRGGGADNGETAKKRKRETGLFDPPEEGHTPIEPRHVREAYRKLQATPNKAVAMLLHNGRVPARLPLRLI</sequence>
<dbReference type="InterPro" id="IPR009072">
    <property type="entry name" value="Histone-fold"/>
</dbReference>
<keyword evidence="3" id="KW-0804">Transcription</keyword>
<dbReference type="EMBL" id="JAPMSZ010000009">
    <property type="protein sequence ID" value="KAJ5091433.1"/>
    <property type="molecule type" value="Genomic_DNA"/>
</dbReference>
<feature type="region of interest" description="Disordered" evidence="6">
    <location>
        <begin position="407"/>
        <end position="448"/>
    </location>
</feature>
<dbReference type="Proteomes" id="UP001141434">
    <property type="component" value="Unassembled WGS sequence"/>
</dbReference>
<dbReference type="SUPFAM" id="SSF47113">
    <property type="entry name" value="Histone-fold"/>
    <property type="match status" value="2"/>
</dbReference>
<name>A0A9W9F0L3_9EURO</name>
<dbReference type="OrthoDB" id="66982at2759"/>
<evidence type="ECO:0000256" key="5">
    <source>
        <dbReference type="ARBA" id="ARBA00061274"/>
    </source>
</evidence>
<dbReference type="AlphaFoldDB" id="A0A9W9F0L3"/>
<feature type="compositionally biased region" description="Basic and acidic residues" evidence="6">
    <location>
        <begin position="439"/>
        <end position="448"/>
    </location>
</feature>
<feature type="compositionally biased region" description="Basic and acidic residues" evidence="6">
    <location>
        <begin position="407"/>
        <end position="417"/>
    </location>
</feature>
<proteinExistence type="inferred from homology"/>
<feature type="region of interest" description="Disordered" evidence="6">
    <location>
        <begin position="28"/>
        <end position="56"/>
    </location>
</feature>
<feature type="region of interest" description="Disordered" evidence="6">
    <location>
        <begin position="87"/>
        <end position="110"/>
    </location>
</feature>
<dbReference type="InterPro" id="IPR003195">
    <property type="entry name" value="TFIID_TAF13"/>
</dbReference>
<reference evidence="7" key="2">
    <citation type="journal article" date="2023" name="IMA Fungus">
        <title>Comparative genomic study of the Penicillium genus elucidates a diverse pangenome and 15 lateral gene transfer events.</title>
        <authorList>
            <person name="Petersen C."/>
            <person name="Sorensen T."/>
            <person name="Nielsen M.R."/>
            <person name="Sondergaard T.E."/>
            <person name="Sorensen J.L."/>
            <person name="Fitzpatrick D.A."/>
            <person name="Frisvad J.C."/>
            <person name="Nielsen K.L."/>
        </authorList>
    </citation>
    <scope>NUCLEOTIDE SEQUENCE</scope>
    <source>
        <strain evidence="7">IBT 34128</strain>
    </source>
</reference>
<evidence type="ECO:0000256" key="4">
    <source>
        <dbReference type="ARBA" id="ARBA00023242"/>
    </source>
</evidence>
<dbReference type="GeneID" id="81396000"/>
<dbReference type="PANTHER" id="PTHR11380">
    <property type="entry name" value="TRANSCRIPTION INITIATION FACTOR TFIID/SUPT3-RELATED"/>
    <property type="match status" value="1"/>
</dbReference>